<sequence length="144" mass="16643">MKGFFAQFGRVTKVRVSRNKKTGAAKHYAFLEFASADVAAIAAEAMDGYMLFTQKLVVRVMQPKEVHAELWKGANCKFAKVPWRKIELERHNADRTPEQQVARQERALRRDRQRVKRLKESGIEYEYQPLAATLPVKSTRTTFD</sequence>
<keyword evidence="2 4" id="KW-0694">RNA-binding</keyword>
<dbReference type="Proteomes" id="UP001445335">
    <property type="component" value="Unassembled WGS sequence"/>
</dbReference>
<evidence type="ECO:0000259" key="5">
    <source>
        <dbReference type="PROSITE" id="PS50102"/>
    </source>
</evidence>
<dbReference type="PROSITE" id="PS50102">
    <property type="entry name" value="RRM"/>
    <property type="match status" value="1"/>
</dbReference>
<dbReference type="AlphaFoldDB" id="A0AAW1R1K7"/>
<dbReference type="GO" id="GO:0005730">
    <property type="term" value="C:nucleolus"/>
    <property type="evidence" value="ECO:0007669"/>
    <property type="project" value="UniProtKB-SubCell"/>
</dbReference>
<evidence type="ECO:0000256" key="3">
    <source>
        <dbReference type="ARBA" id="ARBA00023242"/>
    </source>
</evidence>
<keyword evidence="3" id="KW-0539">Nucleus</keyword>
<dbReference type="SUPFAM" id="SSF54928">
    <property type="entry name" value="RNA-binding domain, RBD"/>
    <property type="match status" value="1"/>
</dbReference>
<comment type="subcellular location">
    <subcellularLocation>
        <location evidence="1">Nucleus</location>
        <location evidence="1">Nucleolus</location>
    </subcellularLocation>
</comment>
<dbReference type="InterPro" id="IPR012677">
    <property type="entry name" value="Nucleotide-bd_a/b_plait_sf"/>
</dbReference>
<proteinExistence type="predicted"/>
<name>A0AAW1R1K7_9CHLO</name>
<comment type="caution">
    <text evidence="6">The sequence shown here is derived from an EMBL/GenBank/DDBJ whole genome shotgun (WGS) entry which is preliminary data.</text>
</comment>
<dbReference type="EMBL" id="JALJOU010000057">
    <property type="protein sequence ID" value="KAK9827622.1"/>
    <property type="molecule type" value="Genomic_DNA"/>
</dbReference>
<evidence type="ECO:0000256" key="4">
    <source>
        <dbReference type="PROSITE-ProRule" id="PRU00176"/>
    </source>
</evidence>
<accession>A0AAW1R1K7</accession>
<dbReference type="InterPro" id="IPR035979">
    <property type="entry name" value="RBD_domain_sf"/>
</dbReference>
<keyword evidence="7" id="KW-1185">Reference proteome</keyword>
<evidence type="ECO:0000256" key="1">
    <source>
        <dbReference type="ARBA" id="ARBA00004604"/>
    </source>
</evidence>
<dbReference type="InterPro" id="IPR000504">
    <property type="entry name" value="RRM_dom"/>
</dbReference>
<evidence type="ECO:0000313" key="6">
    <source>
        <dbReference type="EMBL" id="KAK9827622.1"/>
    </source>
</evidence>
<evidence type="ECO:0000256" key="2">
    <source>
        <dbReference type="ARBA" id="ARBA00022884"/>
    </source>
</evidence>
<dbReference type="Pfam" id="PF00076">
    <property type="entry name" value="RRM_1"/>
    <property type="match status" value="1"/>
</dbReference>
<protein>
    <recommendedName>
        <fullName evidence="5">RRM domain-containing protein</fullName>
    </recommendedName>
</protein>
<dbReference type="PANTHER" id="PTHR46754">
    <property type="entry name" value="MKI67 FHA DOMAIN-INTERACTING NUCLEOLAR PHOSPHOPROTEIN"/>
    <property type="match status" value="1"/>
</dbReference>
<organism evidence="6 7">
    <name type="scientific">Elliptochloris bilobata</name>
    <dbReference type="NCBI Taxonomy" id="381761"/>
    <lineage>
        <taxon>Eukaryota</taxon>
        <taxon>Viridiplantae</taxon>
        <taxon>Chlorophyta</taxon>
        <taxon>core chlorophytes</taxon>
        <taxon>Trebouxiophyceae</taxon>
        <taxon>Trebouxiophyceae incertae sedis</taxon>
        <taxon>Elliptochloris clade</taxon>
        <taxon>Elliptochloris</taxon>
    </lineage>
</organism>
<evidence type="ECO:0000313" key="7">
    <source>
        <dbReference type="Proteomes" id="UP001445335"/>
    </source>
</evidence>
<dbReference type="Gene3D" id="3.30.70.330">
    <property type="match status" value="1"/>
</dbReference>
<feature type="domain" description="RRM" evidence="5">
    <location>
        <begin position="1"/>
        <end position="63"/>
    </location>
</feature>
<reference evidence="6 7" key="1">
    <citation type="journal article" date="2024" name="Nat. Commun.">
        <title>Phylogenomics reveals the evolutionary origins of lichenization in chlorophyte algae.</title>
        <authorList>
            <person name="Puginier C."/>
            <person name="Libourel C."/>
            <person name="Otte J."/>
            <person name="Skaloud P."/>
            <person name="Haon M."/>
            <person name="Grisel S."/>
            <person name="Petersen M."/>
            <person name="Berrin J.G."/>
            <person name="Delaux P.M."/>
            <person name="Dal Grande F."/>
            <person name="Keller J."/>
        </authorList>
    </citation>
    <scope>NUCLEOTIDE SEQUENCE [LARGE SCALE GENOMIC DNA]</scope>
    <source>
        <strain evidence="6 7">SAG 245.80</strain>
    </source>
</reference>
<gene>
    <name evidence="6" type="ORF">WJX81_007725</name>
</gene>
<dbReference type="GO" id="GO:0003723">
    <property type="term" value="F:RNA binding"/>
    <property type="evidence" value="ECO:0007669"/>
    <property type="project" value="UniProtKB-UniRule"/>
</dbReference>